<dbReference type="Proteomes" id="UP000177954">
    <property type="component" value="Unassembled WGS sequence"/>
</dbReference>
<organism evidence="2 3">
    <name type="scientific">Candidatus Ryanbacteria bacterium RIFCSPLOWO2_02_FULL_47_14</name>
    <dbReference type="NCBI Taxonomy" id="1802129"/>
    <lineage>
        <taxon>Bacteria</taxon>
        <taxon>Candidatus Ryaniibacteriota</taxon>
    </lineage>
</organism>
<accession>A0A1G2H3P8</accession>
<evidence type="ECO:0000313" key="2">
    <source>
        <dbReference type="EMBL" id="OGZ56950.1"/>
    </source>
</evidence>
<feature type="coiled-coil region" evidence="1">
    <location>
        <begin position="39"/>
        <end position="70"/>
    </location>
</feature>
<evidence type="ECO:0000313" key="3">
    <source>
        <dbReference type="Proteomes" id="UP000177954"/>
    </source>
</evidence>
<comment type="caution">
    <text evidence="2">The sequence shown here is derived from an EMBL/GenBank/DDBJ whole genome shotgun (WGS) entry which is preliminary data.</text>
</comment>
<evidence type="ECO:0008006" key="4">
    <source>
        <dbReference type="Google" id="ProtNLM"/>
    </source>
</evidence>
<gene>
    <name evidence="2" type="ORF">A3J04_02970</name>
</gene>
<keyword evidence="1" id="KW-0175">Coiled coil</keyword>
<protein>
    <recommendedName>
        <fullName evidence="4">Carbonic anhydrase</fullName>
    </recommendedName>
</protein>
<sequence length="148" mass="17398">MNKMGRAEHFTFRDEIIEAIALRHIYTIVLLGHCECGKAKKHEVGLEQATKDLMEVRKNILREYERLREQKTTDLARASSVPNPNELVPTIEVACITQVDYGKNEWWRRIRRRSYHTDAANWTRFLKLRSGKVAADRETQELLSTLFR</sequence>
<dbReference type="EMBL" id="MHNZ01000004">
    <property type="protein sequence ID" value="OGZ56950.1"/>
    <property type="molecule type" value="Genomic_DNA"/>
</dbReference>
<name>A0A1G2H3P8_9BACT</name>
<proteinExistence type="predicted"/>
<evidence type="ECO:0000256" key="1">
    <source>
        <dbReference type="SAM" id="Coils"/>
    </source>
</evidence>
<dbReference type="AlphaFoldDB" id="A0A1G2H3P8"/>
<reference evidence="2 3" key="1">
    <citation type="journal article" date="2016" name="Nat. Commun.">
        <title>Thousands of microbial genomes shed light on interconnected biogeochemical processes in an aquifer system.</title>
        <authorList>
            <person name="Anantharaman K."/>
            <person name="Brown C.T."/>
            <person name="Hug L.A."/>
            <person name="Sharon I."/>
            <person name="Castelle C.J."/>
            <person name="Probst A.J."/>
            <person name="Thomas B.C."/>
            <person name="Singh A."/>
            <person name="Wilkins M.J."/>
            <person name="Karaoz U."/>
            <person name="Brodie E.L."/>
            <person name="Williams K.H."/>
            <person name="Hubbard S.S."/>
            <person name="Banfield J.F."/>
        </authorList>
    </citation>
    <scope>NUCLEOTIDE SEQUENCE [LARGE SCALE GENOMIC DNA]</scope>
</reference>